<reference evidence="1" key="2">
    <citation type="journal article" date="2015" name="Fish Shellfish Immunol.">
        <title>Early steps in the European eel (Anguilla anguilla)-Vibrio vulnificus interaction in the gills: Role of the RtxA13 toxin.</title>
        <authorList>
            <person name="Callol A."/>
            <person name="Pajuelo D."/>
            <person name="Ebbesson L."/>
            <person name="Teles M."/>
            <person name="MacKenzie S."/>
            <person name="Amaro C."/>
        </authorList>
    </citation>
    <scope>NUCLEOTIDE SEQUENCE</scope>
</reference>
<reference evidence="1" key="1">
    <citation type="submission" date="2014-11" db="EMBL/GenBank/DDBJ databases">
        <authorList>
            <person name="Amaro Gonzalez C."/>
        </authorList>
    </citation>
    <scope>NUCLEOTIDE SEQUENCE</scope>
</reference>
<organism evidence="1">
    <name type="scientific">Anguilla anguilla</name>
    <name type="common">European freshwater eel</name>
    <name type="synonym">Muraena anguilla</name>
    <dbReference type="NCBI Taxonomy" id="7936"/>
    <lineage>
        <taxon>Eukaryota</taxon>
        <taxon>Metazoa</taxon>
        <taxon>Chordata</taxon>
        <taxon>Craniata</taxon>
        <taxon>Vertebrata</taxon>
        <taxon>Euteleostomi</taxon>
        <taxon>Actinopterygii</taxon>
        <taxon>Neopterygii</taxon>
        <taxon>Teleostei</taxon>
        <taxon>Anguilliformes</taxon>
        <taxon>Anguillidae</taxon>
        <taxon>Anguilla</taxon>
    </lineage>
</organism>
<evidence type="ECO:0000313" key="1">
    <source>
        <dbReference type="EMBL" id="JAH31916.1"/>
    </source>
</evidence>
<sequence>MNHITDKKSQC</sequence>
<protein>
    <submittedName>
        <fullName evidence="1">Uncharacterized protein</fullName>
    </submittedName>
</protein>
<name>A0A0E9RRW5_ANGAN</name>
<proteinExistence type="predicted"/>
<accession>A0A0E9RRW5</accession>
<dbReference type="EMBL" id="GBXM01076661">
    <property type="protein sequence ID" value="JAH31916.1"/>
    <property type="molecule type" value="Transcribed_RNA"/>
</dbReference>